<evidence type="ECO:0000313" key="2">
    <source>
        <dbReference type="Proteomes" id="UP000017090"/>
    </source>
</evidence>
<dbReference type="STRING" id="1111454.HMPREF1250_0931"/>
<accession>U7UL10</accession>
<keyword evidence="2" id="KW-1185">Reference proteome</keyword>
<proteinExistence type="predicted"/>
<protein>
    <submittedName>
        <fullName evidence="1">Uncharacterized protein</fullName>
    </submittedName>
</protein>
<gene>
    <name evidence="1" type="ORF">HMPREF1250_0931</name>
</gene>
<name>U7UL10_9FIRM</name>
<comment type="caution">
    <text evidence="1">The sequence shown here is derived from an EMBL/GenBank/DDBJ whole genome shotgun (WGS) entry which is preliminary data.</text>
</comment>
<dbReference type="PATRIC" id="fig|1111454.3.peg.1125"/>
<dbReference type="EMBL" id="AWXA01000028">
    <property type="protein sequence ID" value="ERT59991.1"/>
    <property type="molecule type" value="Genomic_DNA"/>
</dbReference>
<dbReference type="AlphaFoldDB" id="U7UL10"/>
<evidence type="ECO:0000313" key="1">
    <source>
        <dbReference type="EMBL" id="ERT59991.1"/>
    </source>
</evidence>
<sequence length="39" mass="4558">MQGKEVIGIHNGRQSFRIAYIKTKNIDTFQYIKLMEAKS</sequence>
<organism evidence="1 2">
    <name type="scientific">Megasphaera vaginalis</name>
    <name type="common">ex Srinivasan et al. 2021</name>
    <dbReference type="NCBI Taxonomy" id="1111454"/>
    <lineage>
        <taxon>Bacteria</taxon>
        <taxon>Bacillati</taxon>
        <taxon>Bacillota</taxon>
        <taxon>Negativicutes</taxon>
        <taxon>Veillonellales</taxon>
        <taxon>Veillonellaceae</taxon>
        <taxon>Megasphaera</taxon>
    </lineage>
</organism>
<reference evidence="1 2" key="1">
    <citation type="submission" date="2013-09" db="EMBL/GenBank/DDBJ databases">
        <authorList>
            <person name="Durkin A.S."/>
            <person name="Haft D.R."/>
            <person name="McCorrison J."/>
            <person name="Torralba M."/>
            <person name="Gillis M."/>
            <person name="Haft D.H."/>
            <person name="Methe B."/>
            <person name="Sutton G."/>
            <person name="Nelson K.E."/>
        </authorList>
    </citation>
    <scope>NUCLEOTIDE SEQUENCE [LARGE SCALE GENOMIC DNA]</scope>
    <source>
        <strain evidence="1 2">BV3C16-1</strain>
    </source>
</reference>
<dbReference type="Proteomes" id="UP000017090">
    <property type="component" value="Unassembled WGS sequence"/>
</dbReference>